<dbReference type="RefSeq" id="WP_349657228.1">
    <property type="nucleotide sequence ID" value="NZ_CP144460.1"/>
</dbReference>
<accession>A0AAU7PBX9</accession>
<dbReference type="AlphaFoldDB" id="A0AAU7PBX9"/>
<gene>
    <name evidence="1" type="ORF">VZ068_06715</name>
</gene>
<reference evidence="1" key="1">
    <citation type="submission" date="2024-02" db="EMBL/GenBank/DDBJ databases">
        <title>Complete genome sequence of Xanthomonas sp. 10-10.</title>
        <authorList>
            <person name="Biessy A."/>
            <person name="Ciotola M."/>
            <person name="Cadieux M."/>
            <person name="Soufiane B."/>
            <person name="Laforest M."/>
            <person name="Filion M."/>
        </authorList>
    </citation>
    <scope>NUCLEOTIDE SEQUENCE</scope>
    <source>
        <strain evidence="1">10-10</strain>
    </source>
</reference>
<dbReference type="InterPro" id="IPR028961">
    <property type="entry name" value="Imm21"/>
</dbReference>
<evidence type="ECO:0000313" key="1">
    <source>
        <dbReference type="EMBL" id="XBS39195.1"/>
    </source>
</evidence>
<sequence>MTHLQWIESGGGPLVLLHATSLSDWSGTGPSLSHSGTTDYARACMIDDELGLVEAASGYALVLGDEPDRTSLIERDAAVFIVRWRWAPSEDALLSALYSALPTLEFAVAGIFSTRPGAHVLFDSAAPGAHVDADRSDALGISLAVPRLSLASAAFQPSSKICALIHRLVPDDTSAAG</sequence>
<protein>
    <submittedName>
        <fullName evidence="1">Imm21 family immunity protein</fullName>
    </submittedName>
</protein>
<proteinExistence type="predicted"/>
<dbReference type="Pfam" id="PF15589">
    <property type="entry name" value="Imm21"/>
    <property type="match status" value="1"/>
</dbReference>
<name>A0AAU7PBX9_9XANT</name>
<organism evidence="1">
    <name type="scientific">Xanthomonas sp. 10-10</name>
    <dbReference type="NCBI Taxonomy" id="3115848"/>
    <lineage>
        <taxon>Bacteria</taxon>
        <taxon>Pseudomonadati</taxon>
        <taxon>Pseudomonadota</taxon>
        <taxon>Gammaproteobacteria</taxon>
        <taxon>Lysobacterales</taxon>
        <taxon>Lysobacteraceae</taxon>
        <taxon>Xanthomonas</taxon>
    </lineage>
</organism>
<dbReference type="EMBL" id="CP144460">
    <property type="protein sequence ID" value="XBS39195.1"/>
    <property type="molecule type" value="Genomic_DNA"/>
</dbReference>